<name>A0A9J7BMQ4_9BACT</name>
<proteinExistence type="predicted"/>
<organism evidence="4 5">
    <name type="scientific">Occallatibacter riparius</name>
    <dbReference type="NCBI Taxonomy" id="1002689"/>
    <lineage>
        <taxon>Bacteria</taxon>
        <taxon>Pseudomonadati</taxon>
        <taxon>Acidobacteriota</taxon>
        <taxon>Terriglobia</taxon>
        <taxon>Terriglobales</taxon>
        <taxon>Acidobacteriaceae</taxon>
        <taxon>Occallatibacter</taxon>
    </lineage>
</organism>
<evidence type="ECO:0000313" key="4">
    <source>
        <dbReference type="EMBL" id="UWZ83777.1"/>
    </source>
</evidence>
<dbReference type="AlphaFoldDB" id="A0A9J7BMQ4"/>
<reference evidence="4" key="1">
    <citation type="submission" date="2021-04" db="EMBL/GenBank/DDBJ databases">
        <title>Phylogenetic analysis of Acidobacteriaceae.</title>
        <authorList>
            <person name="Qiu L."/>
            <person name="Zhang Q."/>
        </authorList>
    </citation>
    <scope>NUCLEOTIDE SEQUENCE</scope>
    <source>
        <strain evidence="4">DSM 25168</strain>
    </source>
</reference>
<dbReference type="EMBL" id="CP093313">
    <property type="protein sequence ID" value="UWZ83777.1"/>
    <property type="molecule type" value="Genomic_DNA"/>
</dbReference>
<feature type="region of interest" description="Disordered" evidence="2">
    <location>
        <begin position="23"/>
        <end position="45"/>
    </location>
</feature>
<feature type="coiled-coil region" evidence="1">
    <location>
        <begin position="46"/>
        <end position="94"/>
    </location>
</feature>
<sequence length="595" mass="63464">MNSRLKAAATLVLAACVASTSFASDATPPAKKSHKKAAATKGPSVEDQIQQLRQDMQGQINQLKEDLANKDAQLKQAQQQAADAQAAAAKAQQATSDQEQAASQNTAAVTALQSTVTDLKANASSLAITVSDESSKIRKEMESPEALHYKGITLSPAGSFLAAETVWRQGATGGDINTAFTGVPLDHADAAQMSEFQGTGRQSRLALKATGKLASATLTGYYEMDWLGTGITSNNNQSNSYVLRMRQLWADARFNNGWDFSAGQGWSLATETTKGLQRTSEILPSVIDPQYTAGFVWTRQYGARVTRDFGNKFFVGISAENAETLNPAGANLPTNLLIGSPGTGGGLYNSTANYSFNLTPDFVAKLAVEPGWGHWELFGIGRSFRDRIYPTAAGATPYNDTVWGGGVGGGFRGPLLNKKVSIGLKGLWGQGVGRYGSSTIADVTLRPDATISPLHGFSALSTLEFTPTPRLSAYINYGGDYIGRNWAVDPVSGKNVGYGTYDTDMSGCNIESTTGGSFSPSTPAKCKGNNKDVQEFTAGYSYNFYKGPKGTFRYGLQYALFRRDLWSGNGGVTNPGGGAKGTDNMFWTQVRYYLP</sequence>
<gene>
    <name evidence="4" type="ORF">MOP44_24835</name>
</gene>
<feature type="signal peptide" evidence="3">
    <location>
        <begin position="1"/>
        <end position="23"/>
    </location>
</feature>
<dbReference type="SUPFAM" id="SSF56935">
    <property type="entry name" value="Porins"/>
    <property type="match status" value="1"/>
</dbReference>
<evidence type="ECO:0000256" key="2">
    <source>
        <dbReference type="SAM" id="MobiDB-lite"/>
    </source>
</evidence>
<evidence type="ECO:0000256" key="3">
    <source>
        <dbReference type="SAM" id="SignalP"/>
    </source>
</evidence>
<evidence type="ECO:0000256" key="1">
    <source>
        <dbReference type="SAM" id="Coils"/>
    </source>
</evidence>
<feature type="chain" id="PRO_5039944938" description="Porin" evidence="3">
    <location>
        <begin position="24"/>
        <end position="595"/>
    </location>
</feature>
<protein>
    <recommendedName>
        <fullName evidence="6">Porin</fullName>
    </recommendedName>
</protein>
<dbReference type="KEGG" id="orp:MOP44_24835"/>
<evidence type="ECO:0000313" key="5">
    <source>
        <dbReference type="Proteomes" id="UP001059380"/>
    </source>
</evidence>
<accession>A0A9J7BMQ4</accession>
<evidence type="ECO:0008006" key="6">
    <source>
        <dbReference type="Google" id="ProtNLM"/>
    </source>
</evidence>
<dbReference type="Proteomes" id="UP001059380">
    <property type="component" value="Chromosome"/>
</dbReference>
<dbReference type="RefSeq" id="WP_260793193.1">
    <property type="nucleotide sequence ID" value="NZ_CP093313.1"/>
</dbReference>
<keyword evidence="1" id="KW-0175">Coiled coil</keyword>
<keyword evidence="5" id="KW-1185">Reference proteome</keyword>
<keyword evidence="3" id="KW-0732">Signal</keyword>